<accession>C3Z812</accession>
<feature type="region of interest" description="Disordered" evidence="4">
    <location>
        <begin position="1"/>
        <end position="26"/>
    </location>
</feature>
<name>C3Z812_BRAFL</name>
<dbReference type="SUPFAM" id="SSF49899">
    <property type="entry name" value="Concanavalin A-like lectins/glucanases"/>
    <property type="match status" value="1"/>
</dbReference>
<protein>
    <recommendedName>
        <fullName evidence="5">EGF-like domain-containing protein</fullName>
    </recommendedName>
</protein>
<dbReference type="InterPro" id="IPR001881">
    <property type="entry name" value="EGF-like_Ca-bd_dom"/>
</dbReference>
<dbReference type="AlphaFoldDB" id="C3Z812"/>
<dbReference type="PROSITE" id="PS01187">
    <property type="entry name" value="EGF_CA"/>
    <property type="match status" value="1"/>
</dbReference>
<sequence>MTKPIWKLQDHPKDIPQHGADDTGSYADVRNIRGCLKANPMYGAQNKGLYMCPDTPNTPEGTPNTPEGTDGRGNVDAETPRVSYREVTERDANQPAVMLGSGLTRPAPPLPPPGNLASEEQVTVSGPEQNEELYMCPDTLNTPEGAETPRVSYREVTECDANQPAVMLGSGLTRPAPPLPPPGNIASGEQVTVSGPEQNEELYMCPDTPNTPEGTDGRGDAGAEIPRVSYRDIFTKEKGRFFGDWSHYIENYNSIDADECARRCLQGYGSYDGVNPPCLSFNHRPAGSPEGGSARCWLRSSGKDTAASLGSEWDKWPHRNYYQKKDINECAMPRKPCQHGACENKDGGYNCTSQHGWTGQKCQRTPTYYNPLDHESTFFTPNGHTMDEGVSGSALKLDSRRSQYANLGNFAGTCFGSTLNCGRGFSLAFWFKRPAGDVRAQYYINSGGHDFTRTRGFTLTKNVADLDNCLYNVAVNGRLFRHEAKVYLPPDLWTHVAVTWLEELGPEIFVNGSAQQVTVLETEIPPLDNDPYTDVFLGSDNTQPGMYTYTAGKPCSTS</sequence>
<dbReference type="EMBL" id="GG666592">
    <property type="protein sequence ID" value="EEN51326.1"/>
    <property type="molecule type" value="Genomic_DNA"/>
</dbReference>
<dbReference type="SUPFAM" id="SSF57196">
    <property type="entry name" value="EGF/Laminin"/>
    <property type="match status" value="1"/>
</dbReference>
<dbReference type="InterPro" id="IPR000742">
    <property type="entry name" value="EGF"/>
</dbReference>
<keyword evidence="1 3" id="KW-0245">EGF-like domain</keyword>
<feature type="compositionally biased region" description="Basic and acidic residues" evidence="4">
    <location>
        <begin position="69"/>
        <end position="92"/>
    </location>
</feature>
<evidence type="ECO:0000256" key="2">
    <source>
        <dbReference type="ARBA" id="ARBA00023157"/>
    </source>
</evidence>
<feature type="compositionally biased region" description="Low complexity" evidence="4">
    <location>
        <begin position="54"/>
        <end position="68"/>
    </location>
</feature>
<dbReference type="Gene3D" id="2.10.25.10">
    <property type="entry name" value="Laminin"/>
    <property type="match status" value="1"/>
</dbReference>
<evidence type="ECO:0000313" key="6">
    <source>
        <dbReference type="EMBL" id="EEN51326.1"/>
    </source>
</evidence>
<reference evidence="6" key="1">
    <citation type="journal article" date="2008" name="Nature">
        <title>The amphioxus genome and the evolution of the chordate karyotype.</title>
        <authorList>
            <consortium name="US DOE Joint Genome Institute (JGI-PGF)"/>
            <person name="Putnam N.H."/>
            <person name="Butts T."/>
            <person name="Ferrier D.E.K."/>
            <person name="Furlong R.F."/>
            <person name="Hellsten U."/>
            <person name="Kawashima T."/>
            <person name="Robinson-Rechavi M."/>
            <person name="Shoguchi E."/>
            <person name="Terry A."/>
            <person name="Yu J.-K."/>
            <person name="Benito-Gutierrez E.L."/>
            <person name="Dubchak I."/>
            <person name="Garcia-Fernandez J."/>
            <person name="Gibson-Brown J.J."/>
            <person name="Grigoriev I.V."/>
            <person name="Horton A.C."/>
            <person name="de Jong P.J."/>
            <person name="Jurka J."/>
            <person name="Kapitonov V.V."/>
            <person name="Kohara Y."/>
            <person name="Kuroki Y."/>
            <person name="Lindquist E."/>
            <person name="Lucas S."/>
            <person name="Osoegawa K."/>
            <person name="Pennacchio L.A."/>
            <person name="Salamov A.A."/>
            <person name="Satou Y."/>
            <person name="Sauka-Spengler T."/>
            <person name="Schmutz J."/>
            <person name="Shin-I T."/>
            <person name="Toyoda A."/>
            <person name="Bronner-Fraser M."/>
            <person name="Fujiyama A."/>
            <person name="Holland L.Z."/>
            <person name="Holland P.W.H."/>
            <person name="Satoh N."/>
            <person name="Rokhsar D.S."/>
        </authorList>
    </citation>
    <scope>NUCLEOTIDE SEQUENCE [LARGE SCALE GENOMIC DNA]</scope>
    <source>
        <strain evidence="6">S238N-H82</strain>
        <tissue evidence="6">Testes</tissue>
    </source>
</reference>
<dbReference type="Gene3D" id="2.60.120.200">
    <property type="match status" value="1"/>
</dbReference>
<evidence type="ECO:0000259" key="5">
    <source>
        <dbReference type="PROSITE" id="PS50026"/>
    </source>
</evidence>
<dbReference type="Pfam" id="PF07645">
    <property type="entry name" value="EGF_CA"/>
    <property type="match status" value="1"/>
</dbReference>
<proteinExistence type="predicted"/>
<dbReference type="InParanoid" id="C3Z812"/>
<gene>
    <name evidence="6" type="ORF">BRAFLDRAFT_87550</name>
</gene>
<dbReference type="GO" id="GO:0005509">
    <property type="term" value="F:calcium ion binding"/>
    <property type="evidence" value="ECO:0007669"/>
    <property type="project" value="InterPro"/>
</dbReference>
<organism>
    <name type="scientific">Branchiostoma floridae</name>
    <name type="common">Florida lancelet</name>
    <name type="synonym">Amphioxus</name>
    <dbReference type="NCBI Taxonomy" id="7739"/>
    <lineage>
        <taxon>Eukaryota</taxon>
        <taxon>Metazoa</taxon>
        <taxon>Chordata</taxon>
        <taxon>Cephalochordata</taxon>
        <taxon>Leptocardii</taxon>
        <taxon>Amphioxiformes</taxon>
        <taxon>Branchiostomatidae</taxon>
        <taxon>Branchiostoma</taxon>
    </lineage>
</organism>
<keyword evidence="2" id="KW-1015">Disulfide bond</keyword>
<dbReference type="Pfam" id="PF13385">
    <property type="entry name" value="Laminin_G_3"/>
    <property type="match status" value="1"/>
</dbReference>
<feature type="compositionally biased region" description="Basic and acidic residues" evidence="4">
    <location>
        <begin position="8"/>
        <end position="21"/>
    </location>
</feature>
<feature type="region of interest" description="Disordered" evidence="4">
    <location>
        <begin position="54"/>
        <end position="125"/>
    </location>
</feature>
<evidence type="ECO:0000256" key="4">
    <source>
        <dbReference type="SAM" id="MobiDB-lite"/>
    </source>
</evidence>
<evidence type="ECO:0000256" key="3">
    <source>
        <dbReference type="PROSITE-ProRule" id="PRU00076"/>
    </source>
</evidence>
<dbReference type="InterPro" id="IPR049883">
    <property type="entry name" value="NOTCH1_EGF-like"/>
</dbReference>
<dbReference type="CDD" id="cd00054">
    <property type="entry name" value="EGF_CA"/>
    <property type="match status" value="1"/>
</dbReference>
<evidence type="ECO:0000256" key="1">
    <source>
        <dbReference type="ARBA" id="ARBA00022536"/>
    </source>
</evidence>
<dbReference type="SMART" id="SM00179">
    <property type="entry name" value="EGF_CA"/>
    <property type="match status" value="1"/>
</dbReference>
<comment type="caution">
    <text evidence="3">Lacks conserved residue(s) required for the propagation of feature annotation.</text>
</comment>
<dbReference type="PROSITE" id="PS50026">
    <property type="entry name" value="EGF_3"/>
    <property type="match status" value="1"/>
</dbReference>
<dbReference type="InterPro" id="IPR013320">
    <property type="entry name" value="ConA-like_dom_sf"/>
</dbReference>
<feature type="domain" description="EGF-like" evidence="5">
    <location>
        <begin position="326"/>
        <end position="363"/>
    </location>
</feature>
<dbReference type="InterPro" id="IPR018097">
    <property type="entry name" value="EGF_Ca-bd_CS"/>
</dbReference>